<organism evidence="3 4">
    <name type="scientific">Candidatus Accumulibacter phosphatis</name>
    <dbReference type="NCBI Taxonomy" id="327160"/>
    <lineage>
        <taxon>Bacteria</taxon>
        <taxon>Pseudomonadati</taxon>
        <taxon>Pseudomonadota</taxon>
        <taxon>Betaproteobacteria</taxon>
        <taxon>Candidatus Accumulibacter</taxon>
    </lineage>
</organism>
<feature type="chain" id="PRO_5001750624" description="DUF4124 domain-containing protein" evidence="2">
    <location>
        <begin position="25"/>
        <end position="138"/>
    </location>
</feature>
<name>A0A080LTN8_9PROT</name>
<proteinExistence type="predicted"/>
<reference evidence="3 4" key="1">
    <citation type="submission" date="2014-02" db="EMBL/GenBank/DDBJ databases">
        <title>Expanding our view of genomic diversity in Candidatus Accumulibacter clades.</title>
        <authorList>
            <person name="Skennerton C.T."/>
            <person name="Barr J.J."/>
            <person name="Slater F.R."/>
            <person name="Bond P.L."/>
            <person name="Tyson G.W."/>
        </authorList>
    </citation>
    <scope>NUCLEOTIDE SEQUENCE [LARGE SCALE GENOMIC DNA]</scope>
    <source>
        <strain evidence="4">BA-91</strain>
    </source>
</reference>
<gene>
    <name evidence="3" type="ORF">AW09_002954</name>
</gene>
<accession>A0A080LTN8</accession>
<keyword evidence="2" id="KW-0732">Signal</keyword>
<evidence type="ECO:0000256" key="1">
    <source>
        <dbReference type="SAM" id="MobiDB-lite"/>
    </source>
</evidence>
<feature type="compositionally biased region" description="Polar residues" evidence="1">
    <location>
        <begin position="121"/>
        <end position="130"/>
    </location>
</feature>
<feature type="signal peptide" evidence="2">
    <location>
        <begin position="1"/>
        <end position="24"/>
    </location>
</feature>
<dbReference type="EMBL" id="JDVG02000472">
    <property type="protein sequence ID" value="KFB71892.1"/>
    <property type="molecule type" value="Genomic_DNA"/>
</dbReference>
<comment type="caution">
    <text evidence="3">The sequence shown here is derived from an EMBL/GenBank/DDBJ whole genome shotgun (WGS) entry which is preliminary data.</text>
</comment>
<dbReference type="Proteomes" id="UP000020077">
    <property type="component" value="Unassembled WGS sequence"/>
</dbReference>
<evidence type="ECO:0000313" key="3">
    <source>
        <dbReference type="EMBL" id="KFB71892.1"/>
    </source>
</evidence>
<sequence>MKLRSIVVVFLGLQMLQICQPAIAGSLFRCEVDGRVEFTDRRCQPVKQKPSCPEKDGKAPAQEPQHGQCATPAPDTSKAPVISPAAQARTGNGVDWPGRLALNEISSSTESKARVADTRSGGANPQNVGSRSVRDGTR</sequence>
<protein>
    <recommendedName>
        <fullName evidence="5">DUF4124 domain-containing protein</fullName>
    </recommendedName>
</protein>
<evidence type="ECO:0000256" key="2">
    <source>
        <dbReference type="SAM" id="SignalP"/>
    </source>
</evidence>
<dbReference type="AlphaFoldDB" id="A0A080LTN8"/>
<evidence type="ECO:0000313" key="4">
    <source>
        <dbReference type="Proteomes" id="UP000020077"/>
    </source>
</evidence>
<feature type="region of interest" description="Disordered" evidence="1">
    <location>
        <begin position="42"/>
        <end position="138"/>
    </location>
</feature>
<evidence type="ECO:0008006" key="5">
    <source>
        <dbReference type="Google" id="ProtNLM"/>
    </source>
</evidence>